<dbReference type="Proteomes" id="UP000504640">
    <property type="component" value="Unplaced"/>
</dbReference>
<keyword evidence="2" id="KW-1185">Reference proteome</keyword>
<evidence type="ECO:0000313" key="3">
    <source>
        <dbReference type="RefSeq" id="XP_032105104.1"/>
    </source>
</evidence>
<feature type="region of interest" description="Disordered" evidence="1">
    <location>
        <begin position="1"/>
        <end position="42"/>
    </location>
</feature>
<accession>A0A6J3FH73</accession>
<reference evidence="3" key="1">
    <citation type="submission" date="2025-08" db="UniProtKB">
        <authorList>
            <consortium name="RefSeq"/>
        </authorList>
    </citation>
    <scope>IDENTIFICATION</scope>
    <source>
        <tissue evidence="3">Blood</tissue>
    </source>
</reference>
<evidence type="ECO:0000313" key="2">
    <source>
        <dbReference type="Proteomes" id="UP000504640"/>
    </source>
</evidence>
<dbReference type="AlphaFoldDB" id="A0A6J3FH73"/>
<evidence type="ECO:0000256" key="1">
    <source>
        <dbReference type="SAM" id="MobiDB-lite"/>
    </source>
</evidence>
<dbReference type="GeneID" id="116530833"/>
<dbReference type="RefSeq" id="XP_032105104.1">
    <property type="nucleotide sequence ID" value="XM_032249213.1"/>
</dbReference>
<sequence length="203" mass="22307">MGPDLGPRLPSHPGCNAEGSPEWPPQDLKRPPPPADPIRKADKKYLIPELLVAGSLLPRDRPGHRLQPCPVGLQPESADIAVHHQGTPMRMRKRLSQARARSGASRHSDGNRVLGNRLSAWQSRGPLRQCFGVGRRPPNSRRSSPRSRDFRSPTWRNQAEKWSSRASGMPRAIDPQGSPRCFRPAQTVLGCASLKAVPAGISR</sequence>
<protein>
    <submittedName>
        <fullName evidence="3">Uncharacterized protein LOC116530833</fullName>
    </submittedName>
</protein>
<feature type="region of interest" description="Disordered" evidence="1">
    <location>
        <begin position="129"/>
        <end position="179"/>
    </location>
</feature>
<name>A0A6J3FH73_SAPAP</name>
<gene>
    <name evidence="3" type="primary">LOC116530833</name>
</gene>
<proteinExistence type="predicted"/>
<organism evidence="2 3">
    <name type="scientific">Sapajus apella</name>
    <name type="common">Brown-capped capuchin</name>
    <name type="synonym">Cebus apella</name>
    <dbReference type="NCBI Taxonomy" id="9515"/>
    <lineage>
        <taxon>Eukaryota</taxon>
        <taxon>Metazoa</taxon>
        <taxon>Chordata</taxon>
        <taxon>Craniata</taxon>
        <taxon>Vertebrata</taxon>
        <taxon>Euteleostomi</taxon>
        <taxon>Mammalia</taxon>
        <taxon>Eutheria</taxon>
        <taxon>Euarchontoglires</taxon>
        <taxon>Primates</taxon>
        <taxon>Haplorrhini</taxon>
        <taxon>Platyrrhini</taxon>
        <taxon>Cebidae</taxon>
        <taxon>Cebinae</taxon>
        <taxon>Sapajus</taxon>
    </lineage>
</organism>